<feature type="binding site" evidence="8">
    <location>
        <position position="249"/>
    </location>
    <ligand>
        <name>NAD(+)</name>
        <dbReference type="ChEBI" id="CHEBI:57540"/>
    </ligand>
</feature>
<dbReference type="SUPFAM" id="SSF111331">
    <property type="entry name" value="NAD kinase/diacylglycerol kinase-like"/>
    <property type="match status" value="1"/>
</dbReference>
<keyword evidence="5 8" id="KW-0521">NADP</keyword>
<dbReference type="Gene3D" id="3.40.50.10330">
    <property type="entry name" value="Probable inorganic polyphosphate/atp-NAD kinase, domain 1"/>
    <property type="match status" value="1"/>
</dbReference>
<dbReference type="NCBIfam" id="NF002306">
    <property type="entry name" value="PRK01231.1"/>
    <property type="match status" value="1"/>
</dbReference>
<keyword evidence="2 8" id="KW-0547">Nucleotide-binding</keyword>
<evidence type="ECO:0000313" key="9">
    <source>
        <dbReference type="EMBL" id="AKZ66132.1"/>
    </source>
</evidence>
<dbReference type="Proteomes" id="UP000056466">
    <property type="component" value="Chromosome"/>
</dbReference>
<dbReference type="GO" id="GO:0005524">
    <property type="term" value="F:ATP binding"/>
    <property type="evidence" value="ECO:0007669"/>
    <property type="project" value="UniProtKB-KW"/>
</dbReference>
<dbReference type="EC" id="2.7.1.23" evidence="8"/>
<comment type="cofactor">
    <cofactor evidence="8">
        <name>a divalent metal cation</name>
        <dbReference type="ChEBI" id="CHEBI:60240"/>
    </cofactor>
</comment>
<keyword evidence="6 8" id="KW-0520">NAD</keyword>
<evidence type="ECO:0000256" key="8">
    <source>
        <dbReference type="HAMAP-Rule" id="MF_00361"/>
    </source>
</evidence>
<protein>
    <recommendedName>
        <fullName evidence="8">NAD kinase</fullName>
        <ecNumber evidence="8">2.7.1.23</ecNumber>
    </recommendedName>
    <alternativeName>
        <fullName evidence="8">ATP-dependent NAD kinase</fullName>
    </alternativeName>
</protein>
<dbReference type="PANTHER" id="PTHR20275:SF0">
    <property type="entry name" value="NAD KINASE"/>
    <property type="match status" value="1"/>
</dbReference>
<evidence type="ECO:0000256" key="6">
    <source>
        <dbReference type="ARBA" id="ARBA00023027"/>
    </source>
</evidence>
<keyword evidence="10" id="KW-1185">Reference proteome</keyword>
<feature type="binding site" evidence="8">
    <location>
        <begin position="188"/>
        <end position="193"/>
    </location>
    <ligand>
        <name>NAD(+)</name>
        <dbReference type="ChEBI" id="CHEBI:57540"/>
    </ligand>
</feature>
<gene>
    <name evidence="8 9" type="primary">nadK</name>
    <name evidence="9" type="ORF">AB162_554</name>
</gene>
<dbReference type="AlphaFoldDB" id="A0A0K2BLR7"/>
<name>A0A0K2BLR7_9GAMM</name>
<feature type="active site" description="Proton acceptor" evidence="8">
    <location>
        <position position="73"/>
    </location>
</feature>
<sequence length="293" mass="32447">MTVKFNTIGIIGHPRHKNALTTHKQLYYWLIRKGIKVIVEVKLANNLALYDAITGNIADIGKQADLAIIIGGDGNMLGAARILSRYEIKVIGINRGNVGFLTDIDDDSALKQLSDILLGNYSSEKRFLLDVRICHKNICGKPITAINEVVLHSGNISNIIEFDVYIDDYFAFSQRADGIIISTPTGSTAYSLSAGGPIIIPTVDSILLVPMFPHTLSSRPLVINGNSKIRLKCKCTNLKPDVKISCDSQIAVPIKYGEEIIIQRSNDYLYLIHPNNYNYFNTLSLKLGWLKTL</sequence>
<dbReference type="InterPro" id="IPR017437">
    <property type="entry name" value="ATP-NAD_kinase_PpnK-typ_C"/>
</dbReference>
<evidence type="ECO:0000313" key="10">
    <source>
        <dbReference type="Proteomes" id="UP000056466"/>
    </source>
</evidence>
<dbReference type="GO" id="GO:0051287">
    <property type="term" value="F:NAD binding"/>
    <property type="evidence" value="ECO:0007669"/>
    <property type="project" value="UniProtKB-ARBA"/>
</dbReference>
<evidence type="ECO:0000256" key="7">
    <source>
        <dbReference type="ARBA" id="ARBA00047925"/>
    </source>
</evidence>
<dbReference type="HAMAP" id="MF_00361">
    <property type="entry name" value="NAD_kinase"/>
    <property type="match status" value="1"/>
</dbReference>
<dbReference type="FunFam" id="2.60.200.30:FF:000009">
    <property type="entry name" value="Poly(P)/ATP NAD kinase"/>
    <property type="match status" value="1"/>
</dbReference>
<keyword evidence="1 8" id="KW-0808">Transferase</keyword>
<dbReference type="GO" id="GO:0005737">
    <property type="term" value="C:cytoplasm"/>
    <property type="evidence" value="ECO:0007669"/>
    <property type="project" value="UniProtKB-SubCell"/>
</dbReference>
<feature type="binding site" evidence="8">
    <location>
        <begin position="147"/>
        <end position="148"/>
    </location>
    <ligand>
        <name>NAD(+)</name>
        <dbReference type="ChEBI" id="CHEBI:57540"/>
    </ligand>
</feature>
<dbReference type="EMBL" id="CP011787">
    <property type="protein sequence ID" value="AKZ66132.1"/>
    <property type="molecule type" value="Genomic_DNA"/>
</dbReference>
<dbReference type="GO" id="GO:0019674">
    <property type="term" value="P:NAD+ metabolic process"/>
    <property type="evidence" value="ECO:0007669"/>
    <property type="project" value="InterPro"/>
</dbReference>
<dbReference type="InterPro" id="IPR017438">
    <property type="entry name" value="ATP-NAD_kinase_N"/>
</dbReference>
<dbReference type="KEGG" id="bcig:AB162_554"/>
<reference evidence="9 10" key="1">
    <citation type="submission" date="2015-06" db="EMBL/GenBank/DDBJ databases">
        <title>Lineage-specific patterns of genome deterioration in obligate symbionts.</title>
        <authorList>
            <person name="Bennett G.M."/>
            <person name="McCutcheon J.P."/>
            <person name="McDonald B.R."/>
            <person name="Moran N.A."/>
        </authorList>
    </citation>
    <scope>NUCLEOTIDE SEQUENCE [LARGE SCALE GENOMIC DNA]</scope>
    <source>
        <strain evidence="9 10">B-GSS</strain>
    </source>
</reference>
<dbReference type="Pfam" id="PF01513">
    <property type="entry name" value="NAD_kinase"/>
    <property type="match status" value="1"/>
</dbReference>
<comment type="caution">
    <text evidence="8">Lacks conserved residue(s) required for the propagation of feature annotation.</text>
</comment>
<keyword evidence="3 8" id="KW-0418">Kinase</keyword>
<evidence type="ECO:0000256" key="4">
    <source>
        <dbReference type="ARBA" id="ARBA00022840"/>
    </source>
</evidence>
<feature type="binding site" evidence="8">
    <location>
        <position position="177"/>
    </location>
    <ligand>
        <name>NAD(+)</name>
        <dbReference type="ChEBI" id="CHEBI:57540"/>
    </ligand>
</feature>
<proteinExistence type="inferred from homology"/>
<dbReference type="GO" id="GO:0006741">
    <property type="term" value="P:NADP+ biosynthetic process"/>
    <property type="evidence" value="ECO:0007669"/>
    <property type="project" value="UniProtKB-UniRule"/>
</dbReference>
<dbReference type="GO" id="GO:0003951">
    <property type="term" value="F:NAD+ kinase activity"/>
    <property type="evidence" value="ECO:0007669"/>
    <property type="project" value="UniProtKB-UniRule"/>
</dbReference>
<dbReference type="NCBIfam" id="NF002893">
    <property type="entry name" value="PRK03378.1"/>
    <property type="match status" value="1"/>
</dbReference>
<dbReference type="InterPro" id="IPR016064">
    <property type="entry name" value="NAD/diacylglycerol_kinase_sf"/>
</dbReference>
<comment type="catalytic activity">
    <reaction evidence="7 8">
        <text>NAD(+) + ATP = ADP + NADP(+) + H(+)</text>
        <dbReference type="Rhea" id="RHEA:18629"/>
        <dbReference type="ChEBI" id="CHEBI:15378"/>
        <dbReference type="ChEBI" id="CHEBI:30616"/>
        <dbReference type="ChEBI" id="CHEBI:57540"/>
        <dbReference type="ChEBI" id="CHEBI:58349"/>
        <dbReference type="ChEBI" id="CHEBI:456216"/>
        <dbReference type="EC" id="2.7.1.23"/>
    </reaction>
</comment>
<accession>A0A0K2BLR7</accession>
<evidence type="ECO:0000256" key="1">
    <source>
        <dbReference type="ARBA" id="ARBA00022679"/>
    </source>
</evidence>
<dbReference type="Gene3D" id="2.60.200.30">
    <property type="entry name" value="Probable inorganic polyphosphate/atp-NAD kinase, domain 2"/>
    <property type="match status" value="1"/>
</dbReference>
<dbReference type="InterPro" id="IPR002504">
    <property type="entry name" value="NADK"/>
</dbReference>
<dbReference type="PATRIC" id="fig|186490.8.peg.521"/>
<dbReference type="GO" id="GO:0046872">
    <property type="term" value="F:metal ion binding"/>
    <property type="evidence" value="ECO:0007669"/>
    <property type="project" value="UniProtKB-UniRule"/>
</dbReference>
<evidence type="ECO:0000256" key="2">
    <source>
        <dbReference type="ARBA" id="ARBA00022741"/>
    </source>
</evidence>
<dbReference type="RefSeq" id="WP_053097284.1">
    <property type="nucleotide sequence ID" value="NZ_CP011787.1"/>
</dbReference>
<keyword evidence="8" id="KW-0963">Cytoplasm</keyword>
<feature type="binding site" evidence="8">
    <location>
        <position position="175"/>
    </location>
    <ligand>
        <name>NAD(+)</name>
        <dbReference type="ChEBI" id="CHEBI:57540"/>
    </ligand>
</feature>
<evidence type="ECO:0000256" key="3">
    <source>
        <dbReference type="ARBA" id="ARBA00022777"/>
    </source>
</evidence>
<comment type="similarity">
    <text evidence="8">Belongs to the NAD kinase family.</text>
</comment>
<evidence type="ECO:0000256" key="5">
    <source>
        <dbReference type="ARBA" id="ARBA00022857"/>
    </source>
</evidence>
<keyword evidence="4 8" id="KW-0067">ATP-binding</keyword>
<dbReference type="PANTHER" id="PTHR20275">
    <property type="entry name" value="NAD KINASE"/>
    <property type="match status" value="1"/>
</dbReference>
<organism evidence="9 10">
    <name type="scientific">Candidatus Palibaumannia cicadellinicola</name>
    <dbReference type="NCBI Taxonomy" id="186490"/>
    <lineage>
        <taxon>Bacteria</taxon>
        <taxon>Pseudomonadati</taxon>
        <taxon>Pseudomonadota</taxon>
        <taxon>Gammaproteobacteria</taxon>
        <taxon>Candidatus Palibaumannia</taxon>
    </lineage>
</organism>
<dbReference type="OrthoDB" id="9774737at2"/>
<feature type="binding site" evidence="8">
    <location>
        <begin position="73"/>
        <end position="74"/>
    </location>
    <ligand>
        <name>NAD(+)</name>
        <dbReference type="ChEBI" id="CHEBI:57540"/>
    </ligand>
</feature>
<comment type="subcellular location">
    <subcellularLocation>
        <location evidence="8">Cytoplasm</location>
    </subcellularLocation>
</comment>
<comment type="function">
    <text evidence="8">Involved in the regulation of the intracellular balance of NAD and NADP, and is a key enzyme in the biosynthesis of NADP. Catalyzes specifically the phosphorylation on 2'-hydroxyl of the adenosine moiety of NAD to yield NADP.</text>
</comment>
<dbReference type="Pfam" id="PF20143">
    <property type="entry name" value="NAD_kinase_C"/>
    <property type="match status" value="1"/>
</dbReference>